<evidence type="ECO:0000313" key="1">
    <source>
        <dbReference type="EMBL" id="XOU08974.1"/>
    </source>
</evidence>
<protein>
    <submittedName>
        <fullName evidence="1">Uncharacterized protein</fullName>
    </submittedName>
</protein>
<geneLocation type="plasmid" evidence="1 2">
    <name>lp38</name>
</geneLocation>
<keyword evidence="1" id="KW-0614">Plasmid</keyword>
<keyword evidence="2" id="KW-1185">Reference proteome</keyword>
<gene>
    <name evidence="1" type="ORF">QIA00_05280</name>
</gene>
<dbReference type="Proteomes" id="UP001305925">
    <property type="component" value="Plasmid lp38"/>
</dbReference>
<accession>A0ACD5G6U8</accession>
<organism evidence="1 2">
    <name type="scientific">Borreliella americana</name>
    <dbReference type="NCBI Taxonomy" id="478807"/>
    <lineage>
        <taxon>Bacteria</taxon>
        <taxon>Pseudomonadati</taxon>
        <taxon>Spirochaetota</taxon>
        <taxon>Spirochaetia</taxon>
        <taxon>Spirochaetales</taxon>
        <taxon>Borreliaceae</taxon>
        <taxon>Borreliella</taxon>
    </lineage>
</organism>
<reference evidence="1" key="1">
    <citation type="submission" date="2024-11" db="EMBL/GenBank/DDBJ databases">
        <title>Sequencing of Borrelia variable plasmids from multiple Borrelia sensu lato isolates.</title>
        <authorList>
            <person name="Mongodin E.F."/>
            <person name="Rudenko N."/>
            <person name="Fraser C.M."/>
            <person name="Schutzer S."/>
            <person name="Luft B."/>
            <person name="Morgan R."/>
            <person name="Casjens S."/>
            <person name="Qiu W."/>
        </authorList>
    </citation>
    <scope>NUCLEOTIDE SEQUENCE</scope>
    <source>
        <strain evidence="1">SCW30h</strain>
    </source>
</reference>
<name>A0ACD5G6U8_9SPIR</name>
<evidence type="ECO:0000313" key="2">
    <source>
        <dbReference type="Proteomes" id="UP001305925"/>
    </source>
</evidence>
<dbReference type="EMBL" id="CP179253">
    <property type="protein sequence ID" value="XOU08974.1"/>
    <property type="molecule type" value="Genomic_DNA"/>
</dbReference>
<proteinExistence type="predicted"/>
<sequence>MIRIIISFKFANRYNANLKKDSALSLWF</sequence>